<gene>
    <name evidence="1" type="ORF">SAMN05216381_3863</name>
</gene>
<organism evidence="1 2">
    <name type="scientific">Phytopseudomonas seleniipraecipitans</name>
    <dbReference type="NCBI Taxonomy" id="640205"/>
    <lineage>
        <taxon>Bacteria</taxon>
        <taxon>Pseudomonadati</taxon>
        <taxon>Pseudomonadota</taxon>
        <taxon>Gammaproteobacteria</taxon>
        <taxon>Pseudomonadales</taxon>
        <taxon>Pseudomonadaceae</taxon>
        <taxon>Phytopseudomonas</taxon>
    </lineage>
</organism>
<protein>
    <submittedName>
        <fullName evidence="1">Uncharacterized protein</fullName>
    </submittedName>
</protein>
<dbReference type="EMBL" id="FNBM01000010">
    <property type="protein sequence ID" value="SDG38298.1"/>
    <property type="molecule type" value="Genomic_DNA"/>
</dbReference>
<dbReference type="AlphaFoldDB" id="A0A1G7TSR6"/>
<dbReference type="Proteomes" id="UP000243378">
    <property type="component" value="Unassembled WGS sequence"/>
</dbReference>
<accession>A0A1G7TSR6</accession>
<proteinExistence type="predicted"/>
<sequence>MEARLSTLTVEQPVDNVVVVYSGITSACAAARW</sequence>
<dbReference type="PROSITE" id="PS51257">
    <property type="entry name" value="PROKAR_LIPOPROTEIN"/>
    <property type="match status" value="1"/>
</dbReference>
<evidence type="ECO:0000313" key="1">
    <source>
        <dbReference type="EMBL" id="SDG38298.1"/>
    </source>
</evidence>
<evidence type="ECO:0000313" key="2">
    <source>
        <dbReference type="Proteomes" id="UP000243378"/>
    </source>
</evidence>
<name>A0A1G7TSR6_9GAMM</name>
<reference evidence="1 2" key="1">
    <citation type="submission" date="2016-10" db="EMBL/GenBank/DDBJ databases">
        <authorList>
            <person name="de Groot N.N."/>
        </authorList>
    </citation>
    <scope>NUCLEOTIDE SEQUENCE [LARGE SCALE GENOMIC DNA]</scope>
    <source>
        <strain evidence="1 2">LMG 25475</strain>
    </source>
</reference>